<keyword evidence="9 10" id="KW-0413">Isomerase</keyword>
<comment type="similarity">
    <text evidence="6 10 11">Belongs to the ribulose-phosphate 3-epimerase family.</text>
</comment>
<dbReference type="GO" id="GO:0019323">
    <property type="term" value="P:pentose catabolic process"/>
    <property type="evidence" value="ECO:0007669"/>
    <property type="project" value="UniProtKB-UniRule"/>
</dbReference>
<comment type="cofactor">
    <cofactor evidence="3">
        <name>Co(2+)</name>
        <dbReference type="ChEBI" id="CHEBI:48828"/>
    </cofactor>
</comment>
<dbReference type="CDD" id="cd00429">
    <property type="entry name" value="RPE"/>
    <property type="match status" value="1"/>
</dbReference>
<feature type="binding site" evidence="10 14">
    <location>
        <begin position="196"/>
        <end position="197"/>
    </location>
    <ligand>
        <name>substrate</name>
    </ligand>
</feature>
<comment type="cofactor">
    <cofactor evidence="10 13">
        <name>a divalent metal cation</name>
        <dbReference type="ChEBI" id="CHEBI:60240"/>
    </cofactor>
    <text evidence="10 13">Binds 1 divalent metal cation per subunit.</text>
</comment>
<feature type="binding site" evidence="10 13">
    <location>
        <position position="174"/>
    </location>
    <ligand>
        <name>a divalent metal cation</name>
        <dbReference type="ChEBI" id="CHEBI:60240"/>
    </ligand>
</feature>
<dbReference type="PIRSF" id="PIRSF001461">
    <property type="entry name" value="RPE"/>
    <property type="match status" value="1"/>
</dbReference>
<evidence type="ECO:0000256" key="6">
    <source>
        <dbReference type="ARBA" id="ARBA00009541"/>
    </source>
</evidence>
<evidence type="ECO:0000256" key="1">
    <source>
        <dbReference type="ARBA" id="ARBA00001782"/>
    </source>
</evidence>
<evidence type="ECO:0000256" key="3">
    <source>
        <dbReference type="ARBA" id="ARBA00001941"/>
    </source>
</evidence>
<evidence type="ECO:0000313" key="16">
    <source>
        <dbReference type="Proteomes" id="UP000595897"/>
    </source>
</evidence>
<comment type="cofactor">
    <cofactor evidence="5">
        <name>Fe(2+)</name>
        <dbReference type="ChEBI" id="CHEBI:29033"/>
    </cofactor>
</comment>
<evidence type="ECO:0000256" key="7">
    <source>
        <dbReference type="ARBA" id="ARBA00013188"/>
    </source>
</evidence>
<feature type="binding site" evidence="10 14">
    <location>
        <position position="7"/>
    </location>
    <ligand>
        <name>substrate</name>
    </ligand>
</feature>
<gene>
    <name evidence="15" type="primary">rpe1</name>
    <name evidence="10" type="synonym">rpe</name>
    <name evidence="15" type="ORF">bsdtb5_28610</name>
</gene>
<sequence>MYKLAPSILAADFSKLGEEVMTIEKAGADYIHIDIMDGAFVPSISIGMPIMKSIRDKTKCIFDAHLMINEPIRYVQDVYEAGADIITVHAESCNHLDRTIKRIKELGAKVGVALNPATPLNVLDYVLDELDMVVIMSVNPGFGGQKFIPYTLEKTKQLREIIDKKKLSIEIEVDGGITLENVAQVMEAGADVFVAGSAIFTGDILENTVAFKEVLSHVSKGAKSR</sequence>
<comment type="pathway">
    <text evidence="10">Carbohydrate degradation.</text>
</comment>
<evidence type="ECO:0000256" key="12">
    <source>
        <dbReference type="PIRSR" id="PIRSR001461-1"/>
    </source>
</evidence>
<proteinExistence type="inferred from homology"/>
<organism evidence="15 16">
    <name type="scientific">Anaeromicropila herbilytica</name>
    <dbReference type="NCBI Taxonomy" id="2785025"/>
    <lineage>
        <taxon>Bacteria</taxon>
        <taxon>Bacillati</taxon>
        <taxon>Bacillota</taxon>
        <taxon>Clostridia</taxon>
        <taxon>Lachnospirales</taxon>
        <taxon>Lachnospiraceae</taxon>
        <taxon>Anaeromicropila</taxon>
    </lineage>
</organism>
<evidence type="ECO:0000256" key="11">
    <source>
        <dbReference type="PIRNR" id="PIRNR001461"/>
    </source>
</evidence>
<dbReference type="InterPro" id="IPR000056">
    <property type="entry name" value="Ribul_P_3_epim-like"/>
</dbReference>
<keyword evidence="10 11" id="KW-0119">Carbohydrate metabolism</keyword>
<comment type="catalytic activity">
    <reaction evidence="1 10 11">
        <text>D-ribulose 5-phosphate = D-xylulose 5-phosphate</text>
        <dbReference type="Rhea" id="RHEA:13677"/>
        <dbReference type="ChEBI" id="CHEBI:57737"/>
        <dbReference type="ChEBI" id="CHEBI:58121"/>
        <dbReference type="EC" id="5.1.3.1"/>
    </reaction>
</comment>
<dbReference type="InterPro" id="IPR026019">
    <property type="entry name" value="Ribul_P_3_epim"/>
</dbReference>
<dbReference type="EMBL" id="AP024169">
    <property type="protein sequence ID" value="BCN31566.1"/>
    <property type="molecule type" value="Genomic_DNA"/>
</dbReference>
<evidence type="ECO:0000256" key="10">
    <source>
        <dbReference type="HAMAP-Rule" id="MF_02227"/>
    </source>
</evidence>
<dbReference type="GO" id="GO:0005737">
    <property type="term" value="C:cytoplasm"/>
    <property type="evidence" value="ECO:0007669"/>
    <property type="project" value="UniProtKB-ARBA"/>
</dbReference>
<dbReference type="SUPFAM" id="SSF51366">
    <property type="entry name" value="Ribulose-phoshate binding barrel"/>
    <property type="match status" value="1"/>
</dbReference>
<keyword evidence="16" id="KW-1185">Reference proteome</keyword>
<name>A0A7R7IE31_9FIRM</name>
<evidence type="ECO:0000256" key="14">
    <source>
        <dbReference type="PIRSR" id="PIRSR001461-3"/>
    </source>
</evidence>
<reference evidence="15 16" key="1">
    <citation type="submission" date="2020-11" db="EMBL/GenBank/DDBJ databases">
        <title>Draft genome sequencing of a Lachnospiraceae strain isolated from anoxic soil subjected to BSD treatment.</title>
        <authorList>
            <person name="Uek A."/>
            <person name="Tonouchi A."/>
        </authorList>
    </citation>
    <scope>NUCLEOTIDE SEQUENCE [LARGE SCALE GENOMIC DNA]</scope>
    <source>
        <strain evidence="15 16">TB5</strain>
    </source>
</reference>
<dbReference type="AlphaFoldDB" id="A0A7R7IE31"/>
<dbReference type="RefSeq" id="WP_271712678.1">
    <property type="nucleotide sequence ID" value="NZ_AP024169.1"/>
</dbReference>
<dbReference type="NCBIfam" id="TIGR01163">
    <property type="entry name" value="rpe"/>
    <property type="match status" value="1"/>
</dbReference>
<dbReference type="NCBIfam" id="NF004076">
    <property type="entry name" value="PRK05581.1-4"/>
    <property type="match status" value="1"/>
</dbReference>
<feature type="binding site" evidence="10 13">
    <location>
        <position position="34"/>
    </location>
    <ligand>
        <name>a divalent metal cation</name>
        <dbReference type="ChEBI" id="CHEBI:60240"/>
    </ligand>
</feature>
<dbReference type="FunFam" id="3.20.20.70:FF:000004">
    <property type="entry name" value="Ribulose-phosphate 3-epimerase"/>
    <property type="match status" value="1"/>
</dbReference>
<feature type="binding site" evidence="10">
    <location>
        <begin position="174"/>
        <end position="176"/>
    </location>
    <ligand>
        <name>substrate</name>
    </ligand>
</feature>
<dbReference type="GO" id="GO:0046872">
    <property type="term" value="F:metal ion binding"/>
    <property type="evidence" value="ECO:0007669"/>
    <property type="project" value="UniProtKB-UniRule"/>
</dbReference>
<dbReference type="InterPro" id="IPR011060">
    <property type="entry name" value="RibuloseP-bd_barrel"/>
</dbReference>
<keyword evidence="13" id="KW-0170">Cobalt</keyword>
<evidence type="ECO:0000256" key="5">
    <source>
        <dbReference type="ARBA" id="ARBA00001954"/>
    </source>
</evidence>
<dbReference type="HAMAP" id="MF_02227">
    <property type="entry name" value="RPE"/>
    <property type="match status" value="1"/>
</dbReference>
<comment type="cofactor">
    <cofactor evidence="2">
        <name>Mn(2+)</name>
        <dbReference type="ChEBI" id="CHEBI:29035"/>
    </cofactor>
</comment>
<feature type="binding site" evidence="10 13">
    <location>
        <position position="32"/>
    </location>
    <ligand>
        <name>a divalent metal cation</name>
        <dbReference type="ChEBI" id="CHEBI:60240"/>
    </ligand>
</feature>
<evidence type="ECO:0000256" key="13">
    <source>
        <dbReference type="PIRSR" id="PIRSR001461-2"/>
    </source>
</evidence>
<dbReference type="GO" id="GO:0004750">
    <property type="term" value="F:D-ribulose-phosphate 3-epimerase activity"/>
    <property type="evidence" value="ECO:0007669"/>
    <property type="project" value="UniProtKB-UniRule"/>
</dbReference>
<dbReference type="EC" id="5.1.3.1" evidence="7 10"/>
<keyword evidence="13" id="KW-0862">Zinc</keyword>
<dbReference type="PANTHER" id="PTHR11749">
    <property type="entry name" value="RIBULOSE-5-PHOSPHATE-3-EPIMERASE"/>
    <property type="match status" value="1"/>
</dbReference>
<dbReference type="Pfam" id="PF00834">
    <property type="entry name" value="Ribul_P_3_epim"/>
    <property type="match status" value="1"/>
</dbReference>
<dbReference type="Gene3D" id="3.20.20.70">
    <property type="entry name" value="Aldolase class I"/>
    <property type="match status" value="1"/>
</dbReference>
<dbReference type="Proteomes" id="UP000595897">
    <property type="component" value="Chromosome"/>
</dbReference>
<comment type="cofactor">
    <cofactor evidence="4">
        <name>Zn(2+)</name>
        <dbReference type="ChEBI" id="CHEBI:29105"/>
    </cofactor>
</comment>
<comment type="function">
    <text evidence="10">Catalyzes the reversible epimerization of D-ribulose 5-phosphate to D-xylulose 5-phosphate.</text>
</comment>
<evidence type="ECO:0000256" key="4">
    <source>
        <dbReference type="ARBA" id="ARBA00001947"/>
    </source>
</evidence>
<feature type="binding site" evidence="10 13">
    <location>
        <position position="65"/>
    </location>
    <ligand>
        <name>a divalent metal cation</name>
        <dbReference type="ChEBI" id="CHEBI:60240"/>
    </ligand>
</feature>
<evidence type="ECO:0000256" key="8">
    <source>
        <dbReference type="ARBA" id="ARBA00022723"/>
    </source>
</evidence>
<evidence type="ECO:0000256" key="9">
    <source>
        <dbReference type="ARBA" id="ARBA00023235"/>
    </source>
</evidence>
<dbReference type="InterPro" id="IPR013785">
    <property type="entry name" value="Aldolase_TIM"/>
</dbReference>
<accession>A0A7R7IE31</accession>
<feature type="binding site" evidence="10 14">
    <location>
        <position position="65"/>
    </location>
    <ligand>
        <name>substrate</name>
    </ligand>
</feature>
<protein>
    <recommendedName>
        <fullName evidence="7 10">Ribulose-phosphate 3-epimerase</fullName>
        <ecNumber evidence="7 10">5.1.3.1</ecNumber>
    </recommendedName>
</protein>
<feature type="active site" description="Proton donor" evidence="10 12">
    <location>
        <position position="174"/>
    </location>
</feature>
<feature type="binding site" evidence="14">
    <location>
        <position position="176"/>
    </location>
    <ligand>
        <name>substrate</name>
    </ligand>
</feature>
<dbReference type="GO" id="GO:0006098">
    <property type="term" value="P:pentose-phosphate shunt"/>
    <property type="evidence" value="ECO:0007669"/>
    <property type="project" value="UniProtKB-UniRule"/>
</dbReference>
<keyword evidence="8 10" id="KW-0479">Metal-binding</keyword>
<keyword evidence="13" id="KW-0464">Manganese</keyword>
<feature type="binding site" evidence="10 14">
    <location>
        <begin position="141"/>
        <end position="144"/>
    </location>
    <ligand>
        <name>substrate</name>
    </ligand>
</feature>
<feature type="active site" description="Proton acceptor" evidence="10 12">
    <location>
        <position position="34"/>
    </location>
</feature>
<evidence type="ECO:0000256" key="2">
    <source>
        <dbReference type="ARBA" id="ARBA00001936"/>
    </source>
</evidence>
<evidence type="ECO:0000313" key="15">
    <source>
        <dbReference type="EMBL" id="BCN31566.1"/>
    </source>
</evidence>
<dbReference type="KEGG" id="ahb:bsdtb5_28610"/>